<keyword evidence="8" id="KW-0472">Membrane</keyword>
<keyword evidence="7" id="KW-0378">Hydrolase</keyword>
<evidence type="ECO:0000256" key="2">
    <source>
        <dbReference type="ARBA" id="ARBA00008422"/>
    </source>
</evidence>
<dbReference type="Pfam" id="PF00328">
    <property type="entry name" value="His_Phos_2"/>
    <property type="match status" value="1"/>
</dbReference>
<evidence type="ECO:0000256" key="11">
    <source>
        <dbReference type="ARBA" id="ARBA00043671"/>
    </source>
</evidence>
<name>A0A1M4X5N7_9BACT</name>
<comment type="catalytic activity">
    <reaction evidence="13">
        <text>(2R)-2,3-bisphosphoglycerate + H2O = (2R)-2-phosphoglycerate + phosphate</text>
        <dbReference type="Rhea" id="RHEA:27381"/>
        <dbReference type="ChEBI" id="CHEBI:15377"/>
        <dbReference type="ChEBI" id="CHEBI:43474"/>
        <dbReference type="ChEBI" id="CHEBI:58248"/>
        <dbReference type="ChEBI" id="CHEBI:58289"/>
        <dbReference type="EC" id="3.1.3.80"/>
    </reaction>
    <physiologicalReaction direction="left-to-right" evidence="13">
        <dbReference type="Rhea" id="RHEA:27382"/>
    </physiologicalReaction>
</comment>
<evidence type="ECO:0000256" key="9">
    <source>
        <dbReference type="ARBA" id="ARBA00031642"/>
    </source>
</evidence>
<evidence type="ECO:0000256" key="13">
    <source>
        <dbReference type="ARBA" id="ARBA00043832"/>
    </source>
</evidence>
<dbReference type="PANTHER" id="PTHR20963:SF8">
    <property type="entry name" value="MULTIPLE INOSITOL POLYPHOSPHATE PHOSPHATASE 1"/>
    <property type="match status" value="1"/>
</dbReference>
<dbReference type="Proteomes" id="UP000184480">
    <property type="component" value="Unassembled WGS sequence"/>
</dbReference>
<evidence type="ECO:0000256" key="10">
    <source>
        <dbReference type="ARBA" id="ARBA00043668"/>
    </source>
</evidence>
<evidence type="ECO:0000256" key="12">
    <source>
        <dbReference type="ARBA" id="ARBA00043691"/>
    </source>
</evidence>
<evidence type="ECO:0000256" key="6">
    <source>
        <dbReference type="ARBA" id="ARBA00022729"/>
    </source>
</evidence>
<feature type="chain" id="PRO_5009908237" description="Multiple inositol polyphosphate phosphatase 1" evidence="14">
    <location>
        <begin position="20"/>
        <end position="415"/>
    </location>
</feature>
<evidence type="ECO:0000256" key="3">
    <source>
        <dbReference type="ARBA" id="ARBA00012976"/>
    </source>
</evidence>
<dbReference type="GO" id="GO:0016020">
    <property type="term" value="C:membrane"/>
    <property type="evidence" value="ECO:0007669"/>
    <property type="project" value="UniProtKB-SubCell"/>
</dbReference>
<comment type="subcellular location">
    <subcellularLocation>
        <location evidence="1">Membrane</location>
    </subcellularLocation>
</comment>
<comment type="similarity">
    <text evidence="2">Belongs to the histidine acid phosphatase family. MINPP1 subfamily.</text>
</comment>
<comment type="catalytic activity">
    <reaction evidence="10">
        <text>1D-myo-inositol 1,2,5,6-tetrakisphosphate + H2O = 1D-myo-inositol 1,2,6-trisphosphate + phosphate</text>
        <dbReference type="Rhea" id="RHEA:77119"/>
        <dbReference type="ChEBI" id="CHEBI:15377"/>
        <dbReference type="ChEBI" id="CHEBI:43474"/>
        <dbReference type="ChEBI" id="CHEBI:195535"/>
        <dbReference type="ChEBI" id="CHEBI:195537"/>
        <dbReference type="EC" id="3.1.3.62"/>
    </reaction>
    <physiologicalReaction direction="left-to-right" evidence="10">
        <dbReference type="Rhea" id="RHEA:77120"/>
    </physiologicalReaction>
</comment>
<dbReference type="InterPro" id="IPR000560">
    <property type="entry name" value="His_Pase_clade-2"/>
</dbReference>
<reference evidence="16" key="1">
    <citation type="submission" date="2016-11" db="EMBL/GenBank/DDBJ databases">
        <authorList>
            <person name="Varghese N."/>
            <person name="Submissions S."/>
        </authorList>
    </citation>
    <scope>NUCLEOTIDE SEQUENCE [LARGE SCALE GENOMIC DNA]</scope>
    <source>
        <strain evidence="16">DSM 27370</strain>
    </source>
</reference>
<evidence type="ECO:0000313" key="15">
    <source>
        <dbReference type="EMBL" id="SHE88761.1"/>
    </source>
</evidence>
<dbReference type="EMBL" id="FQUC01000002">
    <property type="protein sequence ID" value="SHE88761.1"/>
    <property type="molecule type" value="Genomic_DNA"/>
</dbReference>
<dbReference type="RefSeq" id="WP_062175920.1">
    <property type="nucleotide sequence ID" value="NZ_BBXL01000002.1"/>
</dbReference>
<dbReference type="AlphaFoldDB" id="A0A1M4X5N7"/>
<keyword evidence="6 14" id="KW-0732">Signal</keyword>
<proteinExistence type="inferred from homology"/>
<keyword evidence="16" id="KW-1185">Reference proteome</keyword>
<dbReference type="OrthoDB" id="9770871at2"/>
<evidence type="ECO:0000313" key="16">
    <source>
        <dbReference type="Proteomes" id="UP000184480"/>
    </source>
</evidence>
<evidence type="ECO:0000256" key="14">
    <source>
        <dbReference type="SAM" id="SignalP"/>
    </source>
</evidence>
<dbReference type="EC" id="3.1.3.62" evidence="4"/>
<evidence type="ECO:0000256" key="7">
    <source>
        <dbReference type="ARBA" id="ARBA00022801"/>
    </source>
</evidence>
<evidence type="ECO:0000256" key="1">
    <source>
        <dbReference type="ARBA" id="ARBA00004370"/>
    </source>
</evidence>
<evidence type="ECO:0000256" key="5">
    <source>
        <dbReference type="ARBA" id="ARBA00018097"/>
    </source>
</evidence>
<dbReference type="EC" id="3.1.3.80" evidence="3"/>
<dbReference type="InterPro" id="IPR029033">
    <property type="entry name" value="His_PPase_superfam"/>
</dbReference>
<dbReference type="SUPFAM" id="SSF53254">
    <property type="entry name" value="Phosphoglycerate mutase-like"/>
    <property type="match status" value="1"/>
</dbReference>
<dbReference type="PROSITE" id="PS51257">
    <property type="entry name" value="PROKAR_LIPOPROTEIN"/>
    <property type="match status" value="1"/>
</dbReference>
<dbReference type="PANTHER" id="PTHR20963">
    <property type="entry name" value="MULTIPLE INOSITOL POLYPHOSPHATE PHOSPHATASE-RELATED"/>
    <property type="match status" value="1"/>
</dbReference>
<dbReference type="STRING" id="1346286.SAMN05444362_102409"/>
<gene>
    <name evidence="15" type="ORF">SAMN05444362_102409</name>
</gene>
<comment type="catalytic activity">
    <reaction evidence="11">
        <text>1D-myo-inositol 1,2,4,5,6-pentakisphosphate + H2O = 1D-myo-inositol 1,2,5,6-tetrakisphosphate + phosphate</text>
        <dbReference type="Rhea" id="RHEA:77115"/>
        <dbReference type="ChEBI" id="CHEBI:15377"/>
        <dbReference type="ChEBI" id="CHEBI:43474"/>
        <dbReference type="ChEBI" id="CHEBI:57798"/>
        <dbReference type="ChEBI" id="CHEBI:195535"/>
        <dbReference type="EC" id="3.1.3.62"/>
    </reaction>
    <physiologicalReaction direction="left-to-right" evidence="11">
        <dbReference type="Rhea" id="RHEA:77116"/>
    </physiologicalReaction>
</comment>
<dbReference type="Gene3D" id="3.40.50.1240">
    <property type="entry name" value="Phosphoglycerate mutase-like"/>
    <property type="match status" value="1"/>
</dbReference>
<sequence>MKQYFILILYLLCGLSACAQPTLEQTGSIYYAYPTPAGVYTPVPEGYTPFYISHYGRHGSRWMTDDKRYTEIISVFDSLYQCSGLTPLGIDVRERLHKVWEDARGRSGSITPLGERQQGEIAERMYRNFPQVFENEAYIDARSSTSLRCAISMSYFMRRLKELNPTLRTDQRAYNRYMDYIAYTSPEGEIFSSETKPAPWRRSFREFERKNVQPERLLASLFVNPDAITRRDAFMRGMYWITADMQNVDIDVSLYDIFEYEELVGIWKTVNARMYVCNANAPLNEGLMPDCAIPLLSNILESAEAAIKDGTPASHLRFGHDTHLIRLLALMQVEGCNNRESDMEKFHLAWQDYRVAPMGGNLQIIFFRNNEDDILVKFLLNENEVNLPIESSTNPYYSWKVVKAFLGEQVKHGMS</sequence>
<evidence type="ECO:0000256" key="4">
    <source>
        <dbReference type="ARBA" id="ARBA00013040"/>
    </source>
</evidence>
<accession>A0A1M4X5N7</accession>
<evidence type="ECO:0000256" key="8">
    <source>
        <dbReference type="ARBA" id="ARBA00023136"/>
    </source>
</evidence>
<dbReference type="GO" id="GO:0034417">
    <property type="term" value="F:bisphosphoglycerate 3-phosphatase activity"/>
    <property type="evidence" value="ECO:0007669"/>
    <property type="project" value="UniProtKB-EC"/>
</dbReference>
<protein>
    <recommendedName>
        <fullName evidence="5">Multiple inositol polyphosphate phosphatase 1</fullName>
        <ecNumber evidence="4">3.1.3.62</ecNumber>
        <ecNumber evidence="3">3.1.3.80</ecNumber>
    </recommendedName>
    <alternativeName>
        <fullName evidence="9">2,3-bisphosphoglycerate 3-phosphatase</fullName>
    </alternativeName>
</protein>
<feature type="signal peptide" evidence="14">
    <location>
        <begin position="1"/>
        <end position="19"/>
    </location>
</feature>
<comment type="catalytic activity">
    <reaction evidence="12">
        <text>1D-myo-inositol hexakisphosphate + H2O = 1D-myo-inositol 1,2,4,5,6-pentakisphosphate + phosphate</text>
        <dbReference type="Rhea" id="RHEA:16989"/>
        <dbReference type="ChEBI" id="CHEBI:15377"/>
        <dbReference type="ChEBI" id="CHEBI:43474"/>
        <dbReference type="ChEBI" id="CHEBI:57798"/>
        <dbReference type="ChEBI" id="CHEBI:58130"/>
        <dbReference type="EC" id="3.1.3.62"/>
    </reaction>
    <physiologicalReaction direction="left-to-right" evidence="12">
        <dbReference type="Rhea" id="RHEA:16990"/>
    </physiologicalReaction>
</comment>
<organism evidence="15 16">
    <name type="scientific">Dysgonomonas macrotermitis</name>
    <dbReference type="NCBI Taxonomy" id="1346286"/>
    <lineage>
        <taxon>Bacteria</taxon>
        <taxon>Pseudomonadati</taxon>
        <taxon>Bacteroidota</taxon>
        <taxon>Bacteroidia</taxon>
        <taxon>Bacteroidales</taxon>
        <taxon>Dysgonomonadaceae</taxon>
        <taxon>Dysgonomonas</taxon>
    </lineage>
</organism>